<dbReference type="Gene3D" id="3.20.20.80">
    <property type="entry name" value="Glycosidases"/>
    <property type="match status" value="1"/>
</dbReference>
<feature type="region of interest" description="Disordered" evidence="1">
    <location>
        <begin position="193"/>
        <end position="443"/>
    </location>
</feature>
<feature type="compositionally biased region" description="Polar residues" evidence="1">
    <location>
        <begin position="308"/>
        <end position="347"/>
    </location>
</feature>
<organism evidence="4 5">
    <name type="scientific">Petrolisthes manimaculis</name>
    <dbReference type="NCBI Taxonomy" id="1843537"/>
    <lineage>
        <taxon>Eukaryota</taxon>
        <taxon>Metazoa</taxon>
        <taxon>Ecdysozoa</taxon>
        <taxon>Arthropoda</taxon>
        <taxon>Crustacea</taxon>
        <taxon>Multicrustacea</taxon>
        <taxon>Malacostraca</taxon>
        <taxon>Eumalacostraca</taxon>
        <taxon>Eucarida</taxon>
        <taxon>Decapoda</taxon>
        <taxon>Pleocyemata</taxon>
        <taxon>Anomura</taxon>
        <taxon>Galatheoidea</taxon>
        <taxon>Porcellanidae</taxon>
        <taxon>Petrolisthes</taxon>
    </lineage>
</organism>
<name>A0AAE1UA99_9EUCA</name>
<keyword evidence="5" id="KW-1185">Reference proteome</keyword>
<dbReference type="Pfam" id="PF01607">
    <property type="entry name" value="CBM_14"/>
    <property type="match status" value="1"/>
</dbReference>
<feature type="compositionally biased region" description="Polar residues" evidence="1">
    <location>
        <begin position="202"/>
        <end position="220"/>
    </location>
</feature>
<proteinExistence type="predicted"/>
<evidence type="ECO:0000256" key="2">
    <source>
        <dbReference type="SAM" id="SignalP"/>
    </source>
</evidence>
<feature type="signal peptide" evidence="2">
    <location>
        <begin position="1"/>
        <end position="15"/>
    </location>
</feature>
<dbReference type="Proteomes" id="UP001292094">
    <property type="component" value="Unassembled WGS sequence"/>
</dbReference>
<feature type="domain" description="Chitin-binding type-2" evidence="3">
    <location>
        <begin position="443"/>
        <end position="508"/>
    </location>
</feature>
<dbReference type="GO" id="GO:0005576">
    <property type="term" value="C:extracellular region"/>
    <property type="evidence" value="ECO:0007669"/>
    <property type="project" value="InterPro"/>
</dbReference>
<comment type="caution">
    <text evidence="4">The sequence shown here is derived from an EMBL/GenBank/DDBJ whole genome shotgun (WGS) entry which is preliminary data.</text>
</comment>
<sequence length="508" mass="55670">MKAFVLLALCGLSLAIPTQYYIQPSPSVSKPHYRIAELPKPKPGFKYNKQFQGEGKSADASLTNAPRVITTSSGTWKIVESPKPKPAIYLNKNFKTGVLQNVLVSTPSKTVQDNAGKKWKVSTLSEVVAAKKLSSGAKKSQEEQMVFPKPEEDDNVRMVLVRKTPINKQQSTITVSGPTLPLLMTIPFGHTSTVTPKVDGPPQTNRVTSAQTSTHTSKPSVPQRPQLVTLLTPTTTQRPLTPSVFTPITQSPRIPSAQSPRIPSVLTPTTLHSQSAAVLTPTAQRQQTVTRLSPPASRPQPTKAPLFQTKQTPTRLSIPTSAPTFQTKQTPTRLSIPTSAPTFQTKQTPTRLSPASRPRPTSAPTFQTKQTTTRLSPASRPRPTSAPTFQTKQTPTRLSPASRPRPTSAPLRTATQPKRTQAVRTRPQQQQQQPQRTRQEGGEFTCEGKDYGYYGDVKSGCKVYYVCNPIQMGSGIIRYFKYRFQCGSGLTWDDTHQACVSSTTLTCK</sequence>
<feature type="compositionally biased region" description="Polar residues" evidence="1">
    <location>
        <begin position="243"/>
        <end position="291"/>
    </location>
</feature>
<dbReference type="SUPFAM" id="SSF57625">
    <property type="entry name" value="Invertebrate chitin-binding proteins"/>
    <property type="match status" value="1"/>
</dbReference>
<keyword evidence="2" id="KW-0732">Signal</keyword>
<dbReference type="PROSITE" id="PS50940">
    <property type="entry name" value="CHIT_BIND_II"/>
    <property type="match status" value="1"/>
</dbReference>
<evidence type="ECO:0000313" key="4">
    <source>
        <dbReference type="EMBL" id="KAK4313566.1"/>
    </source>
</evidence>
<evidence type="ECO:0000259" key="3">
    <source>
        <dbReference type="PROSITE" id="PS50940"/>
    </source>
</evidence>
<evidence type="ECO:0000256" key="1">
    <source>
        <dbReference type="SAM" id="MobiDB-lite"/>
    </source>
</evidence>
<dbReference type="InterPro" id="IPR002557">
    <property type="entry name" value="Chitin-bd_dom"/>
</dbReference>
<dbReference type="InterPro" id="IPR036508">
    <property type="entry name" value="Chitin-bd_dom_sf"/>
</dbReference>
<feature type="compositionally biased region" description="Low complexity" evidence="1">
    <location>
        <begin position="348"/>
        <end position="415"/>
    </location>
</feature>
<dbReference type="EMBL" id="JAWZYT010001287">
    <property type="protein sequence ID" value="KAK4313566.1"/>
    <property type="molecule type" value="Genomic_DNA"/>
</dbReference>
<dbReference type="GO" id="GO:0008061">
    <property type="term" value="F:chitin binding"/>
    <property type="evidence" value="ECO:0007669"/>
    <property type="project" value="InterPro"/>
</dbReference>
<feature type="compositionally biased region" description="Low complexity" evidence="1">
    <location>
        <begin position="424"/>
        <end position="436"/>
    </location>
</feature>
<protein>
    <recommendedName>
        <fullName evidence="3">Chitin-binding type-2 domain-containing protein</fullName>
    </recommendedName>
</protein>
<feature type="chain" id="PRO_5041900454" description="Chitin-binding type-2 domain-containing protein" evidence="2">
    <location>
        <begin position="16"/>
        <end position="508"/>
    </location>
</feature>
<evidence type="ECO:0000313" key="5">
    <source>
        <dbReference type="Proteomes" id="UP001292094"/>
    </source>
</evidence>
<dbReference type="AlphaFoldDB" id="A0AAE1UA99"/>
<gene>
    <name evidence="4" type="ORF">Pmani_015098</name>
</gene>
<feature type="compositionally biased region" description="Low complexity" evidence="1">
    <location>
        <begin position="223"/>
        <end position="242"/>
    </location>
</feature>
<accession>A0AAE1UA99</accession>
<reference evidence="4" key="1">
    <citation type="submission" date="2023-11" db="EMBL/GenBank/DDBJ databases">
        <title>Genome assemblies of two species of porcelain crab, Petrolisthes cinctipes and Petrolisthes manimaculis (Anomura: Porcellanidae).</title>
        <authorList>
            <person name="Angst P."/>
        </authorList>
    </citation>
    <scope>NUCLEOTIDE SEQUENCE</scope>
    <source>
        <strain evidence="4">PB745_02</strain>
        <tissue evidence="4">Gill</tissue>
    </source>
</reference>